<feature type="transmembrane region" description="Helical" evidence="1">
    <location>
        <begin position="12"/>
        <end position="30"/>
    </location>
</feature>
<keyword evidence="1" id="KW-0812">Transmembrane</keyword>
<name>A0A164VT23_9CRUS</name>
<keyword evidence="1" id="KW-1133">Transmembrane helix</keyword>
<comment type="caution">
    <text evidence="2">The sequence shown here is derived from an EMBL/GenBank/DDBJ whole genome shotgun (WGS) entry which is preliminary data.</text>
</comment>
<accession>A0A164VT23</accession>
<evidence type="ECO:0008006" key="4">
    <source>
        <dbReference type="Google" id="ProtNLM"/>
    </source>
</evidence>
<organism evidence="2 3">
    <name type="scientific">Daphnia magna</name>
    <dbReference type="NCBI Taxonomy" id="35525"/>
    <lineage>
        <taxon>Eukaryota</taxon>
        <taxon>Metazoa</taxon>
        <taxon>Ecdysozoa</taxon>
        <taxon>Arthropoda</taxon>
        <taxon>Crustacea</taxon>
        <taxon>Branchiopoda</taxon>
        <taxon>Diplostraca</taxon>
        <taxon>Cladocera</taxon>
        <taxon>Anomopoda</taxon>
        <taxon>Daphniidae</taxon>
        <taxon>Daphnia</taxon>
    </lineage>
</organism>
<dbReference type="Proteomes" id="UP000076858">
    <property type="component" value="Unassembled WGS sequence"/>
</dbReference>
<keyword evidence="1" id="KW-0472">Membrane</keyword>
<dbReference type="EMBL" id="LRGB01001361">
    <property type="protein sequence ID" value="KZS12626.1"/>
    <property type="molecule type" value="Genomic_DNA"/>
</dbReference>
<gene>
    <name evidence="2" type="ORF">APZ42_022765</name>
</gene>
<dbReference type="OrthoDB" id="204305at2759"/>
<evidence type="ECO:0000313" key="3">
    <source>
        <dbReference type="Proteomes" id="UP000076858"/>
    </source>
</evidence>
<sequence>MFQFGRCNSRNLLLGFLVFAVAFFVCWQLVGLTHPNNSTKTGNLIHSQPAEIVTNLKQTSVQSSSCNKTIGAENVATSNDAFQWCSADSSARGMHQKVITFTLFGAANMSLFSRYDSLLRNISTTSRQMYPGWIVRIYHNFHNESETERSIVNQLFDLSCQFDHVDLCSIAELIGRIPALTPIDPALIKGLNPRMLRFLVMLDPNVDIFISRDTDSVIWRREVDAVNEWLRSNYTFHLMRDHRKHNHLILGGMWGAKLYQRRDLIEGLTRALIVAGQGGDKSTDQNSLNNILWPTAQFDVMAHDSYQCQNNQMLSKSPLKVYPFPTMRNGSCYVGGIGQQLTADKCPVACRPPNHKDWEFC</sequence>
<reference evidence="2 3" key="1">
    <citation type="submission" date="2016-03" db="EMBL/GenBank/DDBJ databases">
        <title>EvidentialGene: Evidence-directed Construction of Genes on Genomes.</title>
        <authorList>
            <person name="Gilbert D.G."/>
            <person name="Choi J.-H."/>
            <person name="Mockaitis K."/>
            <person name="Colbourne J."/>
            <person name="Pfrender M."/>
        </authorList>
    </citation>
    <scope>NUCLEOTIDE SEQUENCE [LARGE SCALE GENOMIC DNA]</scope>
    <source>
        <strain evidence="2 3">Xinb3</strain>
        <tissue evidence="2">Complete organism</tissue>
    </source>
</reference>
<proteinExistence type="predicted"/>
<protein>
    <recommendedName>
        <fullName evidence="4">Lactosylceramide</fullName>
    </recommendedName>
</protein>
<dbReference type="AlphaFoldDB" id="A0A164VT23"/>
<keyword evidence="3" id="KW-1185">Reference proteome</keyword>
<evidence type="ECO:0000256" key="1">
    <source>
        <dbReference type="SAM" id="Phobius"/>
    </source>
</evidence>
<evidence type="ECO:0000313" key="2">
    <source>
        <dbReference type="EMBL" id="KZS12626.1"/>
    </source>
</evidence>